<feature type="transmembrane region" description="Helical" evidence="10">
    <location>
        <begin position="272"/>
        <end position="289"/>
    </location>
</feature>
<evidence type="ECO:0000256" key="7">
    <source>
        <dbReference type="ARBA" id="ARBA00022989"/>
    </source>
</evidence>
<feature type="transmembrane region" description="Helical" evidence="10">
    <location>
        <begin position="404"/>
        <end position="425"/>
    </location>
</feature>
<reference evidence="12 13" key="1">
    <citation type="journal article" date="2019" name="Sci. Rep.">
        <title>A high-quality genome of Eragrostis curvula grass provides insights into Poaceae evolution and supports new strategies to enhance forage quality.</title>
        <authorList>
            <person name="Carballo J."/>
            <person name="Santos B.A.C.M."/>
            <person name="Zappacosta D."/>
            <person name="Garbus I."/>
            <person name="Selva J.P."/>
            <person name="Gallo C.A."/>
            <person name="Diaz A."/>
            <person name="Albertini E."/>
            <person name="Caccamo M."/>
            <person name="Echenique V."/>
        </authorList>
    </citation>
    <scope>NUCLEOTIDE SEQUENCE [LARGE SCALE GENOMIC DNA]</scope>
    <source>
        <strain evidence="13">cv. Victoria</strain>
        <tissue evidence="12">Leaf</tissue>
    </source>
</reference>
<dbReference type="InterPro" id="IPR044778">
    <property type="entry name" value="MFS_STP/MST-like_plant"/>
</dbReference>
<keyword evidence="4" id="KW-0762">Sugar transport</keyword>
<dbReference type="InterPro" id="IPR005828">
    <property type="entry name" value="MFS_sugar_transport-like"/>
</dbReference>
<dbReference type="FunFam" id="1.20.1250.20:FF:000002">
    <property type="entry name" value="Sugar transport protein 13"/>
    <property type="match status" value="1"/>
</dbReference>
<dbReference type="OrthoDB" id="5296287at2759"/>
<protein>
    <recommendedName>
        <fullName evidence="11">Major facilitator superfamily (MFS) profile domain-containing protein</fullName>
    </recommendedName>
</protein>
<feature type="transmembrane region" description="Helical" evidence="10">
    <location>
        <begin position="31"/>
        <end position="50"/>
    </location>
</feature>
<keyword evidence="5 10" id="KW-0812">Transmembrane</keyword>
<gene>
    <name evidence="12" type="ORF">EJB05_16487</name>
</gene>
<dbReference type="Gramene" id="TVU34644">
    <property type="protein sequence ID" value="TVU34644"/>
    <property type="gene ID" value="EJB05_16487"/>
</dbReference>
<dbReference type="SUPFAM" id="SSF103473">
    <property type="entry name" value="MFS general substrate transporter"/>
    <property type="match status" value="1"/>
</dbReference>
<evidence type="ECO:0000256" key="10">
    <source>
        <dbReference type="SAM" id="Phobius"/>
    </source>
</evidence>
<dbReference type="PANTHER" id="PTHR23500">
    <property type="entry name" value="SOLUTE CARRIER FAMILY 2, FACILITATED GLUCOSE TRANSPORTER"/>
    <property type="match status" value="1"/>
</dbReference>
<evidence type="ECO:0000313" key="13">
    <source>
        <dbReference type="Proteomes" id="UP000324897"/>
    </source>
</evidence>
<dbReference type="InterPro" id="IPR036259">
    <property type="entry name" value="MFS_trans_sf"/>
</dbReference>
<name>A0A5J9VGW5_9POAL</name>
<feature type="transmembrane region" description="Helical" evidence="10">
    <location>
        <begin position="235"/>
        <end position="260"/>
    </location>
</feature>
<dbReference type="PROSITE" id="PS50850">
    <property type="entry name" value="MFS"/>
    <property type="match status" value="1"/>
</dbReference>
<dbReference type="Proteomes" id="UP000324897">
    <property type="component" value="Unassembled WGS sequence"/>
</dbReference>
<dbReference type="PANTHER" id="PTHR23500:SF537">
    <property type="entry name" value="MAJOR FACILITATOR SUPERFAMILY (MFS) PROFILE DOMAIN-CONTAINING PROTEIN"/>
    <property type="match status" value="1"/>
</dbReference>
<dbReference type="InterPro" id="IPR003663">
    <property type="entry name" value="Sugar/inositol_transpt"/>
</dbReference>
<dbReference type="Gene3D" id="1.20.1250.20">
    <property type="entry name" value="MFS general substrate transporter like domains"/>
    <property type="match status" value="1"/>
</dbReference>
<feature type="transmembrane region" description="Helical" evidence="10">
    <location>
        <begin position="337"/>
        <end position="357"/>
    </location>
</feature>
<evidence type="ECO:0000256" key="9">
    <source>
        <dbReference type="RuleBase" id="RU003346"/>
    </source>
</evidence>
<dbReference type="AlphaFoldDB" id="A0A5J9VGW5"/>
<evidence type="ECO:0000256" key="1">
    <source>
        <dbReference type="ARBA" id="ARBA00004141"/>
    </source>
</evidence>
<evidence type="ECO:0000256" key="8">
    <source>
        <dbReference type="ARBA" id="ARBA00023136"/>
    </source>
</evidence>
<comment type="similarity">
    <text evidence="2 9">Belongs to the major facilitator superfamily. Sugar transporter (TC 2.A.1.1) family.</text>
</comment>
<dbReference type="InterPro" id="IPR045262">
    <property type="entry name" value="STP/PLT_plant"/>
</dbReference>
<keyword evidence="7 10" id="KW-1133">Transmembrane helix</keyword>
<sequence>MDSFLSKFFPEVLSGKKNAKRDAYCKYDNQALTAFTSSLFIAGALSSVVASRVTKRVGRQAIMLIGGALFLGGSIVNAAAVNISMLIIGRMLLLGIGVGFTLQAAPVYLAETAPAKWRGAFTSAYNAFAVFGILAATVTNYFTNRIPGWGWRVSLGLAGVPGIIIVVGALFVPDTPSSLLLRGHPDRARAALRRIRGPDSDIDFEFKDIVLAADEARKNEDGAFRRLFSKPYRQCLVVGLGIPVFFKLTGIIIIAVLTPVLFRTVGFNSEKAMLGTVINSMTNLTATLLSSTVMDRTGRRLLFIVGGTGLMLCEVAITWIMGAHLGKHHSLTMPQNYAIGVLVLICLCTFCSGLSWAPLRWVLPSEIYPLEVRSAGQAMSISVALCLSFLQLQVFITMLCAMKFAVFLFFVGWLFLMIIFVVLFLPETKGVPLETMRSVWAQHWYWKRFSKHGDNQSNVF</sequence>
<dbReference type="NCBIfam" id="TIGR00879">
    <property type="entry name" value="SP"/>
    <property type="match status" value="1"/>
</dbReference>
<keyword evidence="8 10" id="KW-0472">Membrane</keyword>
<dbReference type="PRINTS" id="PR00171">
    <property type="entry name" value="SUGRTRNSPORT"/>
</dbReference>
<dbReference type="GO" id="GO:0015293">
    <property type="term" value="F:symporter activity"/>
    <property type="evidence" value="ECO:0007669"/>
    <property type="project" value="UniProtKB-KW"/>
</dbReference>
<dbReference type="PROSITE" id="PS00217">
    <property type="entry name" value="SUGAR_TRANSPORT_2"/>
    <property type="match status" value="1"/>
</dbReference>
<evidence type="ECO:0000256" key="5">
    <source>
        <dbReference type="ARBA" id="ARBA00022692"/>
    </source>
</evidence>
<proteinExistence type="inferred from homology"/>
<feature type="transmembrane region" description="Helical" evidence="10">
    <location>
        <begin position="62"/>
        <end position="81"/>
    </location>
</feature>
<dbReference type="GO" id="GO:0015145">
    <property type="term" value="F:monosaccharide transmembrane transporter activity"/>
    <property type="evidence" value="ECO:0007669"/>
    <property type="project" value="InterPro"/>
</dbReference>
<feature type="transmembrane region" description="Helical" evidence="10">
    <location>
        <begin position="87"/>
        <end position="110"/>
    </location>
</feature>
<keyword evidence="3 9" id="KW-0813">Transport</keyword>
<keyword evidence="6" id="KW-0769">Symport</keyword>
<keyword evidence="13" id="KW-1185">Reference proteome</keyword>
<feature type="non-terminal residue" evidence="12">
    <location>
        <position position="1"/>
    </location>
</feature>
<dbReference type="InterPro" id="IPR020846">
    <property type="entry name" value="MFS_dom"/>
</dbReference>
<feature type="domain" description="Major facilitator superfamily (MFS) profile" evidence="11">
    <location>
        <begin position="1"/>
        <end position="429"/>
    </location>
</feature>
<evidence type="ECO:0000256" key="6">
    <source>
        <dbReference type="ARBA" id="ARBA00022847"/>
    </source>
</evidence>
<organism evidence="12 13">
    <name type="scientific">Eragrostis curvula</name>
    <name type="common">weeping love grass</name>
    <dbReference type="NCBI Taxonomy" id="38414"/>
    <lineage>
        <taxon>Eukaryota</taxon>
        <taxon>Viridiplantae</taxon>
        <taxon>Streptophyta</taxon>
        <taxon>Embryophyta</taxon>
        <taxon>Tracheophyta</taxon>
        <taxon>Spermatophyta</taxon>
        <taxon>Magnoliopsida</taxon>
        <taxon>Liliopsida</taxon>
        <taxon>Poales</taxon>
        <taxon>Poaceae</taxon>
        <taxon>PACMAD clade</taxon>
        <taxon>Chloridoideae</taxon>
        <taxon>Eragrostideae</taxon>
        <taxon>Eragrostidinae</taxon>
        <taxon>Eragrostis</taxon>
    </lineage>
</organism>
<evidence type="ECO:0000256" key="3">
    <source>
        <dbReference type="ARBA" id="ARBA00022448"/>
    </source>
</evidence>
<evidence type="ECO:0000256" key="2">
    <source>
        <dbReference type="ARBA" id="ARBA00010992"/>
    </source>
</evidence>
<feature type="transmembrane region" description="Helical" evidence="10">
    <location>
        <begin position="378"/>
        <end position="398"/>
    </location>
</feature>
<dbReference type="EMBL" id="RWGY01000009">
    <property type="protein sequence ID" value="TVU34644.1"/>
    <property type="molecule type" value="Genomic_DNA"/>
</dbReference>
<feature type="transmembrane region" description="Helical" evidence="10">
    <location>
        <begin position="149"/>
        <end position="172"/>
    </location>
</feature>
<accession>A0A5J9VGW5</accession>
<dbReference type="InterPro" id="IPR005829">
    <property type="entry name" value="Sugar_transporter_CS"/>
</dbReference>
<evidence type="ECO:0000259" key="11">
    <source>
        <dbReference type="PROSITE" id="PS50850"/>
    </source>
</evidence>
<dbReference type="CDD" id="cd17361">
    <property type="entry name" value="MFS_STP"/>
    <property type="match status" value="1"/>
</dbReference>
<evidence type="ECO:0000313" key="12">
    <source>
        <dbReference type="EMBL" id="TVU34644.1"/>
    </source>
</evidence>
<evidence type="ECO:0000256" key="4">
    <source>
        <dbReference type="ARBA" id="ARBA00022597"/>
    </source>
</evidence>
<feature type="transmembrane region" description="Helical" evidence="10">
    <location>
        <begin position="301"/>
        <end position="325"/>
    </location>
</feature>
<comment type="caution">
    <text evidence="12">The sequence shown here is derived from an EMBL/GenBank/DDBJ whole genome shotgun (WGS) entry which is preliminary data.</text>
</comment>
<dbReference type="Pfam" id="PF00083">
    <property type="entry name" value="Sugar_tr"/>
    <property type="match status" value="1"/>
</dbReference>
<feature type="transmembrane region" description="Helical" evidence="10">
    <location>
        <begin position="122"/>
        <end position="143"/>
    </location>
</feature>
<dbReference type="GO" id="GO:0016020">
    <property type="term" value="C:membrane"/>
    <property type="evidence" value="ECO:0007669"/>
    <property type="project" value="UniProtKB-SubCell"/>
</dbReference>
<comment type="subcellular location">
    <subcellularLocation>
        <location evidence="1">Membrane</location>
        <topology evidence="1">Multi-pass membrane protein</topology>
    </subcellularLocation>
</comment>